<dbReference type="OrthoDB" id="9780160at2"/>
<dbReference type="InterPro" id="IPR002528">
    <property type="entry name" value="MATE_fam"/>
</dbReference>
<evidence type="ECO:0000313" key="2">
    <source>
        <dbReference type="Proteomes" id="UP000295726"/>
    </source>
</evidence>
<proteinExistence type="predicted"/>
<dbReference type="Pfam" id="PF01554">
    <property type="entry name" value="MatE"/>
    <property type="match status" value="1"/>
</dbReference>
<gene>
    <name evidence="1" type="ORF">EDD59_10443</name>
</gene>
<name>A0A4R3KDK0_9FIRM</name>
<dbReference type="AlphaFoldDB" id="A0A4R3KDK0"/>
<dbReference type="GO" id="GO:0015297">
    <property type="term" value="F:antiporter activity"/>
    <property type="evidence" value="ECO:0007669"/>
    <property type="project" value="InterPro"/>
</dbReference>
<organism evidence="1 2">
    <name type="scientific">Muricomes intestini</name>
    <dbReference type="NCBI Taxonomy" id="1796634"/>
    <lineage>
        <taxon>Bacteria</taxon>
        <taxon>Bacillati</taxon>
        <taxon>Bacillota</taxon>
        <taxon>Clostridia</taxon>
        <taxon>Lachnospirales</taxon>
        <taxon>Lachnospiraceae</taxon>
        <taxon>Muricomes</taxon>
    </lineage>
</organism>
<protein>
    <submittedName>
        <fullName evidence="1">MatE protein</fullName>
    </submittedName>
</protein>
<keyword evidence="2" id="KW-1185">Reference proteome</keyword>
<dbReference type="Proteomes" id="UP000295726">
    <property type="component" value="Unassembled WGS sequence"/>
</dbReference>
<dbReference type="EMBL" id="SLZZ01000004">
    <property type="protein sequence ID" value="TCS81120.1"/>
    <property type="molecule type" value="Genomic_DNA"/>
</dbReference>
<dbReference type="RefSeq" id="WP_132379213.1">
    <property type="nucleotide sequence ID" value="NZ_SLZZ01000004.1"/>
</dbReference>
<reference evidence="1 2" key="1">
    <citation type="submission" date="2019-03" db="EMBL/GenBank/DDBJ databases">
        <title>Genomic Encyclopedia of Type Strains, Phase IV (KMG-IV): sequencing the most valuable type-strain genomes for metagenomic binning, comparative biology and taxonomic classification.</title>
        <authorList>
            <person name="Goeker M."/>
        </authorList>
    </citation>
    <scope>NUCLEOTIDE SEQUENCE [LARGE SCALE GENOMIC DNA]</scope>
    <source>
        <strain evidence="1 2">DSM 29489</strain>
    </source>
</reference>
<comment type="caution">
    <text evidence="1">The sequence shown here is derived from an EMBL/GenBank/DDBJ whole genome shotgun (WGS) entry which is preliminary data.</text>
</comment>
<dbReference type="GO" id="GO:0042910">
    <property type="term" value="F:xenobiotic transmembrane transporter activity"/>
    <property type="evidence" value="ECO:0007669"/>
    <property type="project" value="InterPro"/>
</dbReference>
<accession>A0A4R3KDK0</accession>
<dbReference type="GO" id="GO:0016020">
    <property type="term" value="C:membrane"/>
    <property type="evidence" value="ECO:0007669"/>
    <property type="project" value="InterPro"/>
</dbReference>
<sequence>MKFLKTFAKLSVFIVPQNMIVLSVNLLDNVMLARFSEQAMAGASVVNQIQFVYQQVLTALAEAVVMIGSQYWGEKRDKQNRNIVKCALTVGK</sequence>
<evidence type="ECO:0000313" key="1">
    <source>
        <dbReference type="EMBL" id="TCS81120.1"/>
    </source>
</evidence>